<proteinExistence type="predicted"/>
<name>A0A023B1A8_GRENI</name>
<feature type="compositionally biased region" description="Basic and acidic residues" evidence="1">
    <location>
        <begin position="345"/>
        <end position="361"/>
    </location>
</feature>
<evidence type="ECO:0000256" key="1">
    <source>
        <dbReference type="SAM" id="MobiDB-lite"/>
    </source>
</evidence>
<accession>A0A023B1A8</accession>
<organism evidence="2 3">
    <name type="scientific">Gregarina niphandrodes</name>
    <name type="common">Septate eugregarine</name>
    <dbReference type="NCBI Taxonomy" id="110365"/>
    <lineage>
        <taxon>Eukaryota</taxon>
        <taxon>Sar</taxon>
        <taxon>Alveolata</taxon>
        <taxon>Apicomplexa</taxon>
        <taxon>Conoidasida</taxon>
        <taxon>Gregarinasina</taxon>
        <taxon>Eugregarinorida</taxon>
        <taxon>Gregarinidae</taxon>
        <taxon>Gregarina</taxon>
    </lineage>
</organism>
<dbReference type="VEuPathDB" id="CryptoDB:GNI_134280"/>
<evidence type="ECO:0000313" key="2">
    <source>
        <dbReference type="EMBL" id="EZG46254.1"/>
    </source>
</evidence>
<sequence>MSSGSSEKEEDVYVESEYVLTAPTDNQTWMDWFIGCNPFAGRPAVEGQKDEGGGVMDEDDQRERMIRKFRPEVHEALQVLRDVPKRLRPRTTFTTPYRPVAGKRQISLLTGELDVDKIFTKVILAVPFNANLNIAYALFWGLTALKGYEFEHRSLVESRVAVLKFEGTRTNREPGEETSSGDKNGSATKESLSMLASMHPTLRLYKLIRSVVVKHVDDCVGDLTDILSAEEATEFHFVLLSSSTTTVLVAVDVDKRCSVFDAGSVSPTQKAVKYSLGGTPLRTPWADRYKIRDASVTSFEAADQVVSYIASLFAHDPIKSAGRTYLMWLLNTHGTYEEADAEEETNTKNETRQEHDEDVRHTFLNLERGGLH</sequence>
<dbReference type="RefSeq" id="XP_011132324.1">
    <property type="nucleotide sequence ID" value="XM_011134022.1"/>
</dbReference>
<comment type="caution">
    <text evidence="2">The sequence shown here is derived from an EMBL/GenBank/DDBJ whole genome shotgun (WGS) entry which is preliminary data.</text>
</comment>
<dbReference type="AlphaFoldDB" id="A0A023B1A8"/>
<reference evidence="2" key="1">
    <citation type="submission" date="2013-12" db="EMBL/GenBank/DDBJ databases">
        <authorList>
            <person name="Omoto C.K."/>
            <person name="Sibley D."/>
            <person name="Venepally P."/>
            <person name="Hadjithomas M."/>
            <person name="Karamycheva S."/>
            <person name="Brunk B."/>
            <person name="Roos D."/>
            <person name="Caler E."/>
            <person name="Lorenzi H."/>
        </authorList>
    </citation>
    <scope>NUCLEOTIDE SEQUENCE</scope>
</reference>
<dbReference type="GeneID" id="22914746"/>
<protein>
    <submittedName>
        <fullName evidence="2">Uncharacterized protein</fullName>
    </submittedName>
</protein>
<feature type="region of interest" description="Disordered" evidence="1">
    <location>
        <begin position="339"/>
        <end position="372"/>
    </location>
</feature>
<keyword evidence="3" id="KW-1185">Reference proteome</keyword>
<dbReference type="EMBL" id="AFNH02000996">
    <property type="protein sequence ID" value="EZG46254.1"/>
    <property type="molecule type" value="Genomic_DNA"/>
</dbReference>
<dbReference type="Proteomes" id="UP000019763">
    <property type="component" value="Unassembled WGS sequence"/>
</dbReference>
<gene>
    <name evidence="2" type="ORF">GNI_134280</name>
</gene>
<evidence type="ECO:0000313" key="3">
    <source>
        <dbReference type="Proteomes" id="UP000019763"/>
    </source>
</evidence>